<dbReference type="InterPro" id="IPR045585">
    <property type="entry name" value="CdaA_N"/>
</dbReference>
<dbReference type="GO" id="GO:0106408">
    <property type="term" value="F:diadenylate cyclase activity"/>
    <property type="evidence" value="ECO:0007669"/>
    <property type="project" value="UniProtKB-EC"/>
</dbReference>
<evidence type="ECO:0000256" key="6">
    <source>
        <dbReference type="ARBA" id="ARBA00022741"/>
    </source>
</evidence>
<dbReference type="Pfam" id="PF02457">
    <property type="entry name" value="DAC"/>
    <property type="match status" value="1"/>
</dbReference>
<evidence type="ECO:0000256" key="1">
    <source>
        <dbReference type="ARBA" id="ARBA00000877"/>
    </source>
</evidence>
<dbReference type="EMBL" id="DSTT01000001">
    <property type="protein sequence ID" value="HFK23166.1"/>
    <property type="molecule type" value="Genomic_DNA"/>
</dbReference>
<accession>A0A7C3NFK2</accession>
<evidence type="ECO:0000256" key="10">
    <source>
        <dbReference type="HAMAP-Rule" id="MF_01499"/>
    </source>
</evidence>
<reference evidence="12" key="1">
    <citation type="journal article" date="2020" name="mSystems">
        <title>Genome- and Community-Level Interaction Insights into Carbon Utilization and Element Cycling Functions of Hydrothermarchaeota in Hydrothermal Sediment.</title>
        <authorList>
            <person name="Zhou Z."/>
            <person name="Liu Y."/>
            <person name="Xu W."/>
            <person name="Pan J."/>
            <person name="Luo Z.H."/>
            <person name="Li M."/>
        </authorList>
    </citation>
    <scope>NUCLEOTIDE SEQUENCE [LARGE SCALE GENOMIC DNA]</scope>
    <source>
        <strain evidence="12">SpSt-464</strain>
    </source>
</reference>
<dbReference type="GO" id="GO:0006171">
    <property type="term" value="P:cAMP biosynthetic process"/>
    <property type="evidence" value="ECO:0007669"/>
    <property type="project" value="InterPro"/>
</dbReference>
<dbReference type="Pfam" id="PF19293">
    <property type="entry name" value="CdaA_N"/>
    <property type="match status" value="1"/>
</dbReference>
<evidence type="ECO:0000256" key="7">
    <source>
        <dbReference type="ARBA" id="ARBA00022840"/>
    </source>
</evidence>
<dbReference type="InterPro" id="IPR050338">
    <property type="entry name" value="DisA"/>
</dbReference>
<feature type="domain" description="DAC" evidence="11">
    <location>
        <begin position="82"/>
        <end position="239"/>
    </location>
</feature>
<evidence type="ECO:0000256" key="9">
    <source>
        <dbReference type="ARBA" id="ARBA00023136"/>
    </source>
</evidence>
<comment type="similarity">
    <text evidence="10">Belongs to the adenylate cyclase family. DacA/CdaA subfamily.</text>
</comment>
<evidence type="ECO:0000256" key="3">
    <source>
        <dbReference type="ARBA" id="ARBA00022679"/>
    </source>
</evidence>
<protein>
    <recommendedName>
        <fullName evidence="10">Diadenylate cyclase</fullName>
        <shortName evidence="10">DAC</shortName>
        <ecNumber evidence="10">2.7.7.85</ecNumber>
    </recommendedName>
    <alternativeName>
        <fullName evidence="10">Cyclic-di-AMP synthase</fullName>
        <shortName evidence="10">c-di-AMP synthase</shortName>
    </alternativeName>
</protein>
<gene>
    <name evidence="10" type="primary">dacA</name>
    <name evidence="12" type="ORF">ENS15_00715</name>
</gene>
<evidence type="ECO:0000256" key="5">
    <source>
        <dbReference type="ARBA" id="ARBA00022695"/>
    </source>
</evidence>
<keyword evidence="2 10" id="KW-1003">Cell membrane</keyword>
<dbReference type="InterPro" id="IPR014046">
    <property type="entry name" value="C-di-AMP_synthase"/>
</dbReference>
<feature type="transmembrane region" description="Helical" evidence="10">
    <location>
        <begin position="6"/>
        <end position="26"/>
    </location>
</feature>
<keyword evidence="5 10" id="KW-0548">Nucleotidyltransferase</keyword>
<keyword evidence="7 10" id="KW-0067">ATP-binding</keyword>
<comment type="caution">
    <text evidence="12">The sequence shown here is derived from an EMBL/GenBank/DDBJ whole genome shotgun (WGS) entry which is preliminary data.</text>
</comment>
<dbReference type="AlphaFoldDB" id="A0A7C3NFK2"/>
<comment type="catalytic activity">
    <reaction evidence="1 10">
        <text>2 ATP = 3',3'-c-di-AMP + 2 diphosphate</text>
        <dbReference type="Rhea" id="RHEA:35655"/>
        <dbReference type="ChEBI" id="CHEBI:30616"/>
        <dbReference type="ChEBI" id="CHEBI:33019"/>
        <dbReference type="ChEBI" id="CHEBI:71500"/>
        <dbReference type="EC" id="2.7.7.85"/>
    </reaction>
</comment>
<feature type="transmembrane region" description="Helical" evidence="10">
    <location>
        <begin position="62"/>
        <end position="81"/>
    </location>
</feature>
<organism evidence="12">
    <name type="scientific">candidate division WOR-3 bacterium</name>
    <dbReference type="NCBI Taxonomy" id="2052148"/>
    <lineage>
        <taxon>Bacteria</taxon>
        <taxon>Bacteria division WOR-3</taxon>
    </lineage>
</organism>
<dbReference type="PIRSF" id="PIRSF004793">
    <property type="entry name" value="UCP004793"/>
    <property type="match status" value="1"/>
</dbReference>
<dbReference type="InterPro" id="IPR003390">
    <property type="entry name" value="DNA_integrity_scan_DisA_N"/>
</dbReference>
<feature type="transmembrane region" description="Helical" evidence="10">
    <location>
        <begin position="38"/>
        <end position="56"/>
    </location>
</feature>
<evidence type="ECO:0000256" key="4">
    <source>
        <dbReference type="ARBA" id="ARBA00022692"/>
    </source>
</evidence>
<dbReference type="Gene3D" id="3.40.1700.10">
    <property type="entry name" value="DNA integrity scanning protein, DisA, N-terminal domain"/>
    <property type="match status" value="1"/>
</dbReference>
<dbReference type="PANTHER" id="PTHR34185:SF1">
    <property type="entry name" value="DIADENYLATE CYCLASE"/>
    <property type="match status" value="1"/>
</dbReference>
<evidence type="ECO:0000259" key="11">
    <source>
        <dbReference type="PROSITE" id="PS51794"/>
    </source>
</evidence>
<dbReference type="GO" id="GO:0004016">
    <property type="term" value="F:adenylate cyclase activity"/>
    <property type="evidence" value="ECO:0007669"/>
    <property type="project" value="UniProtKB-UniRule"/>
</dbReference>
<proteinExistence type="inferred from homology"/>
<dbReference type="PROSITE" id="PS51794">
    <property type="entry name" value="DAC"/>
    <property type="match status" value="1"/>
</dbReference>
<dbReference type="NCBIfam" id="TIGR00159">
    <property type="entry name" value="diadenylate cyclase CdaA"/>
    <property type="match status" value="1"/>
</dbReference>
<keyword evidence="6 10" id="KW-0547">Nucleotide-binding</keyword>
<keyword evidence="8 10" id="KW-1133">Transmembrane helix</keyword>
<dbReference type="InterPro" id="IPR036888">
    <property type="entry name" value="DNA_integrity_DisA_N_sf"/>
</dbReference>
<dbReference type="PANTHER" id="PTHR34185">
    <property type="entry name" value="DIADENYLATE CYCLASE"/>
    <property type="match status" value="1"/>
</dbReference>
<comment type="subunit">
    <text evidence="10">Probably a homodimer.</text>
</comment>
<evidence type="ECO:0000256" key="8">
    <source>
        <dbReference type="ARBA" id="ARBA00022989"/>
    </source>
</evidence>
<keyword evidence="9 10" id="KW-0472">Membrane</keyword>
<sequence length="251" mass="28164">MGGFVSLINITVLDLIDIILVSVIVYQALRFLKGTRAVQMFIGIFLIFLVTFFSDILNFRGLTWILNGLKSIWIIFFIVVFQPEIRRVLTVLGKSKFVRYFIREERKTYIDEIVKSVQKLVDRGLGGLIVLEGDVGLKHFYETGTVLNSSINSDLVVSIFSPKSPLHDGALIIKDEKIVAASAILPLSENPIQGVTLGTRHRAALGLSEESDAFIIVVSEERRMISIAEKGVLKRDVDSSTLEKEISRFYL</sequence>
<dbReference type="GO" id="GO:0005524">
    <property type="term" value="F:ATP binding"/>
    <property type="evidence" value="ECO:0007669"/>
    <property type="project" value="UniProtKB-UniRule"/>
</dbReference>
<keyword evidence="4 10" id="KW-0812">Transmembrane</keyword>
<comment type="caution">
    <text evidence="10">Lacks conserved residue(s) required for the propagation of feature annotation.</text>
</comment>
<evidence type="ECO:0000256" key="2">
    <source>
        <dbReference type="ARBA" id="ARBA00022475"/>
    </source>
</evidence>
<keyword evidence="3 10" id="KW-0808">Transferase</keyword>
<dbReference type="HAMAP" id="MF_01499">
    <property type="entry name" value="DacA"/>
    <property type="match status" value="1"/>
</dbReference>
<dbReference type="SUPFAM" id="SSF143597">
    <property type="entry name" value="YojJ-like"/>
    <property type="match status" value="1"/>
</dbReference>
<comment type="function">
    <text evidence="10">Catalyzes the condensation of 2 ATP molecules into cyclic di-AMP (c-di-AMP), a second messenger used to regulate differing processes in different bacteria.</text>
</comment>
<name>A0A7C3NFK2_UNCW3</name>
<dbReference type="EC" id="2.7.7.85" evidence="10"/>
<evidence type="ECO:0000313" key="12">
    <source>
        <dbReference type="EMBL" id="HFK23166.1"/>
    </source>
</evidence>
<dbReference type="InterPro" id="IPR034701">
    <property type="entry name" value="CdaA"/>
</dbReference>